<dbReference type="RefSeq" id="WP_195080202.1">
    <property type="nucleotide sequence ID" value="NZ_JAYESH010000002.1"/>
</dbReference>
<evidence type="ECO:0000256" key="1">
    <source>
        <dbReference type="ARBA" id="ARBA00008791"/>
    </source>
</evidence>
<comment type="caution">
    <text evidence="5">The sequence shown here is derived from an EMBL/GenBank/DDBJ whole genome shotgun (WGS) entry which is preliminary data.</text>
</comment>
<gene>
    <name evidence="5" type="ORF">U3653_13790</name>
</gene>
<comment type="similarity">
    <text evidence="1">Belongs to the universal stress protein A family.</text>
</comment>
<keyword evidence="6" id="KW-1185">Reference proteome</keyword>
<name>A0ABU6AUD5_9NOCA</name>
<dbReference type="Pfam" id="PF00582">
    <property type="entry name" value="Usp"/>
    <property type="match status" value="2"/>
</dbReference>
<proteinExistence type="inferred from homology"/>
<keyword evidence="3" id="KW-0067">ATP-binding</keyword>
<sequence>MSTPADRRSIIVGIDGSPTAVGAARWAGAIASRQHAAVVLLSVFPAPDYQLTSYSRAEADLLLPELRAVAKQKVEQACAAVRAEQPELEIRQVVEDGKPARELIAHSGDARMVVVAAKSRDRLSTLLLGSTALTVAKKAACPVTVWRGRLDQPRPDTRPVLVGVDGSPGGSAAVGEAFELASALGVEVTALHAWNDPDLLQWTPVPDTWSALAQQEEQLLSERLAGWCEKYPDVTVTKVVEKATPARALLEHAEKAQLVVTGSRGQNRLTGLLLGSTSQNLLHHAASPVVICRGQ</sequence>
<dbReference type="InterPro" id="IPR006016">
    <property type="entry name" value="UspA"/>
</dbReference>
<organism evidence="5 6">
    <name type="scientific">Nocardia implantans</name>
    <dbReference type="NCBI Taxonomy" id="3108168"/>
    <lineage>
        <taxon>Bacteria</taxon>
        <taxon>Bacillati</taxon>
        <taxon>Actinomycetota</taxon>
        <taxon>Actinomycetes</taxon>
        <taxon>Mycobacteriales</taxon>
        <taxon>Nocardiaceae</taxon>
        <taxon>Nocardia</taxon>
    </lineage>
</organism>
<evidence type="ECO:0000313" key="6">
    <source>
        <dbReference type="Proteomes" id="UP001348098"/>
    </source>
</evidence>
<dbReference type="InterPro" id="IPR006015">
    <property type="entry name" value="Universal_stress_UspA"/>
</dbReference>
<evidence type="ECO:0000259" key="4">
    <source>
        <dbReference type="Pfam" id="PF00582"/>
    </source>
</evidence>
<dbReference type="PRINTS" id="PR01438">
    <property type="entry name" value="UNVRSLSTRESS"/>
</dbReference>
<reference evidence="5 6" key="1">
    <citation type="submission" date="2023-12" db="EMBL/GenBank/DDBJ databases">
        <title>novel species in genus Nocarida.</title>
        <authorList>
            <person name="Li Z."/>
        </authorList>
    </citation>
    <scope>NUCLEOTIDE SEQUENCE [LARGE SCALE GENOMIC DNA]</scope>
    <source>
        <strain evidence="5 6">CDC186</strain>
    </source>
</reference>
<evidence type="ECO:0000256" key="3">
    <source>
        <dbReference type="ARBA" id="ARBA00022840"/>
    </source>
</evidence>
<dbReference type="SUPFAM" id="SSF52402">
    <property type="entry name" value="Adenine nucleotide alpha hydrolases-like"/>
    <property type="match status" value="2"/>
</dbReference>
<dbReference type="Gene3D" id="3.40.50.620">
    <property type="entry name" value="HUPs"/>
    <property type="match status" value="2"/>
</dbReference>
<dbReference type="PANTHER" id="PTHR46268">
    <property type="entry name" value="STRESS RESPONSE PROTEIN NHAX"/>
    <property type="match status" value="1"/>
</dbReference>
<dbReference type="PANTHER" id="PTHR46268:SF27">
    <property type="entry name" value="UNIVERSAL STRESS PROTEIN RV2623"/>
    <property type="match status" value="1"/>
</dbReference>
<dbReference type="CDD" id="cd00293">
    <property type="entry name" value="USP-like"/>
    <property type="match status" value="1"/>
</dbReference>
<keyword evidence="2" id="KW-0547">Nucleotide-binding</keyword>
<dbReference type="EMBL" id="JAYKYQ010000005">
    <property type="protein sequence ID" value="MEB3511094.1"/>
    <property type="molecule type" value="Genomic_DNA"/>
</dbReference>
<evidence type="ECO:0000313" key="5">
    <source>
        <dbReference type="EMBL" id="MEB3511094.1"/>
    </source>
</evidence>
<evidence type="ECO:0000256" key="2">
    <source>
        <dbReference type="ARBA" id="ARBA00022741"/>
    </source>
</evidence>
<feature type="domain" description="UspA" evidence="4">
    <location>
        <begin position="8"/>
        <end position="146"/>
    </location>
</feature>
<feature type="domain" description="UspA" evidence="4">
    <location>
        <begin position="158"/>
        <end position="293"/>
    </location>
</feature>
<dbReference type="InterPro" id="IPR014729">
    <property type="entry name" value="Rossmann-like_a/b/a_fold"/>
</dbReference>
<accession>A0ABU6AUD5</accession>
<dbReference type="Proteomes" id="UP001348098">
    <property type="component" value="Unassembled WGS sequence"/>
</dbReference>
<protein>
    <submittedName>
        <fullName evidence="5">Universal stress protein</fullName>
    </submittedName>
</protein>